<dbReference type="EMBL" id="JAUIZM010000004">
    <property type="protein sequence ID" value="KAK1386460.1"/>
    <property type="molecule type" value="Genomic_DNA"/>
</dbReference>
<dbReference type="EMBL" id="JAUIZM010000004">
    <property type="protein sequence ID" value="KAK1386404.1"/>
    <property type="molecule type" value="Genomic_DNA"/>
</dbReference>
<evidence type="ECO:0000313" key="7">
    <source>
        <dbReference type="Proteomes" id="UP001237642"/>
    </source>
</evidence>
<sequence length="171" mass="19615">MAETLRFHLVKLRLLFARREAIDAAIGLVQVELEQIEEARIALSHLVLDIAHEGNYELLKSQNIQILVLNNRYHQVEMNGRPHHITEKFDAVFKPRIAVARFVEVENVDDATYLVNLRAVEGWEGDACIDDGFVPEEERLQIAQTLQQGLVPLRHFQRDAKSDSGVFCLIY</sequence>
<evidence type="ECO:0000313" key="3">
    <source>
        <dbReference type="EMBL" id="KAK1386443.1"/>
    </source>
</evidence>
<accession>A0AAD8IJ07</accession>
<comment type="caution">
    <text evidence="5">The sequence shown here is derived from an EMBL/GenBank/DDBJ whole genome shotgun (WGS) entry which is preliminary data.</text>
</comment>
<dbReference type="EMBL" id="JAUIZM010000004">
    <property type="protein sequence ID" value="KAK1386448.1"/>
    <property type="molecule type" value="Genomic_DNA"/>
</dbReference>
<evidence type="ECO:0000313" key="1">
    <source>
        <dbReference type="EMBL" id="KAK1386404.1"/>
    </source>
</evidence>
<dbReference type="AlphaFoldDB" id="A0AAD8IJ07"/>
<gene>
    <name evidence="1" type="ORF">POM88_014582</name>
    <name evidence="2" type="ORF">POM88_014618</name>
    <name evidence="3" type="ORF">POM88_014621</name>
    <name evidence="4" type="ORF">POM88_014626</name>
    <name evidence="5" type="ORF">POM88_014629</name>
    <name evidence="6" type="ORF">POM88_014638</name>
</gene>
<evidence type="ECO:0000313" key="6">
    <source>
        <dbReference type="EMBL" id="KAK1386460.1"/>
    </source>
</evidence>
<evidence type="ECO:0000313" key="2">
    <source>
        <dbReference type="EMBL" id="KAK1386440.1"/>
    </source>
</evidence>
<reference evidence="5" key="2">
    <citation type="submission" date="2023-05" db="EMBL/GenBank/DDBJ databases">
        <authorList>
            <person name="Schelkunov M.I."/>
        </authorList>
    </citation>
    <scope>NUCLEOTIDE SEQUENCE</scope>
    <source>
        <strain evidence="5">Hsosn_3</strain>
        <tissue evidence="5">Leaf</tissue>
    </source>
</reference>
<keyword evidence="7" id="KW-1185">Reference proteome</keyword>
<reference evidence="5" key="1">
    <citation type="submission" date="2023-02" db="EMBL/GenBank/DDBJ databases">
        <title>Genome of toxic invasive species Heracleum sosnowskyi carries increased number of genes despite the absence of recent whole-genome duplications.</title>
        <authorList>
            <person name="Schelkunov M."/>
            <person name="Shtratnikova V."/>
            <person name="Makarenko M."/>
            <person name="Klepikova A."/>
            <person name="Omelchenko D."/>
            <person name="Novikova G."/>
            <person name="Obukhova E."/>
            <person name="Bogdanov V."/>
            <person name="Penin A."/>
            <person name="Logacheva M."/>
        </authorList>
    </citation>
    <scope>NUCLEOTIDE SEQUENCE</scope>
    <source>
        <strain evidence="5">Hsosn_3</strain>
        <tissue evidence="5">Leaf</tissue>
    </source>
</reference>
<dbReference type="EMBL" id="JAUIZM010000004">
    <property type="protein sequence ID" value="KAK1386451.1"/>
    <property type="molecule type" value="Genomic_DNA"/>
</dbReference>
<evidence type="ECO:0000313" key="4">
    <source>
        <dbReference type="EMBL" id="KAK1386448.1"/>
    </source>
</evidence>
<organism evidence="5 7">
    <name type="scientific">Heracleum sosnowskyi</name>
    <dbReference type="NCBI Taxonomy" id="360622"/>
    <lineage>
        <taxon>Eukaryota</taxon>
        <taxon>Viridiplantae</taxon>
        <taxon>Streptophyta</taxon>
        <taxon>Embryophyta</taxon>
        <taxon>Tracheophyta</taxon>
        <taxon>Spermatophyta</taxon>
        <taxon>Magnoliopsida</taxon>
        <taxon>eudicotyledons</taxon>
        <taxon>Gunneridae</taxon>
        <taxon>Pentapetalae</taxon>
        <taxon>asterids</taxon>
        <taxon>campanulids</taxon>
        <taxon>Apiales</taxon>
        <taxon>Apiaceae</taxon>
        <taxon>Apioideae</taxon>
        <taxon>apioid superclade</taxon>
        <taxon>Tordylieae</taxon>
        <taxon>Tordyliinae</taxon>
        <taxon>Heracleum</taxon>
    </lineage>
</organism>
<dbReference type="EMBL" id="JAUIZM010000004">
    <property type="protein sequence ID" value="KAK1386443.1"/>
    <property type="molecule type" value="Genomic_DNA"/>
</dbReference>
<dbReference type="Proteomes" id="UP001237642">
    <property type="component" value="Unassembled WGS sequence"/>
</dbReference>
<evidence type="ECO:0000313" key="5">
    <source>
        <dbReference type="EMBL" id="KAK1386451.1"/>
    </source>
</evidence>
<name>A0AAD8IJ07_9APIA</name>
<protein>
    <submittedName>
        <fullName evidence="5">Uncharacterized protein</fullName>
    </submittedName>
</protein>
<dbReference type="EMBL" id="JAUIZM010000004">
    <property type="protein sequence ID" value="KAK1386440.1"/>
    <property type="molecule type" value="Genomic_DNA"/>
</dbReference>
<proteinExistence type="predicted"/>